<feature type="chain" id="PRO_5046148195" evidence="1">
    <location>
        <begin position="30"/>
        <end position="192"/>
    </location>
</feature>
<proteinExistence type="predicted"/>
<comment type="caution">
    <text evidence="2">The sequence shown here is derived from an EMBL/GenBank/DDBJ whole genome shotgun (WGS) entry which is preliminary data.</text>
</comment>
<dbReference type="InterPro" id="IPR024520">
    <property type="entry name" value="DUF3558"/>
</dbReference>
<dbReference type="Proteomes" id="UP000615580">
    <property type="component" value="Unassembled WGS sequence"/>
</dbReference>
<dbReference type="PROSITE" id="PS51257">
    <property type="entry name" value="PROKAR_LIPOPROTEIN"/>
    <property type="match status" value="1"/>
</dbReference>
<evidence type="ECO:0000313" key="3">
    <source>
        <dbReference type="Proteomes" id="UP000615580"/>
    </source>
</evidence>
<feature type="signal peptide" evidence="1">
    <location>
        <begin position="1"/>
        <end position="29"/>
    </location>
</feature>
<sequence>MRHLIRGKHAQLHSKPAVLFALLTTLALAGCEGSSPSSSAQGTSTPLSPESAEATFFNPCEVLSAEDFAEMGLVRTEDPVHYERPHNVDCNFLKFGKNSIDGFYMIVSDDLNKERITPNVRFIEGDFKDEVEGSYSYDRQGGLFVIDCEAAIETPYGRLAASASSIIPDRSEKEFCDEANEILAKVYKHLGG</sequence>
<evidence type="ECO:0000256" key="1">
    <source>
        <dbReference type="SAM" id="SignalP"/>
    </source>
</evidence>
<name>A0ABS0LBS4_9CORY</name>
<evidence type="ECO:0000313" key="2">
    <source>
        <dbReference type="EMBL" id="MBG9354116.1"/>
    </source>
</evidence>
<dbReference type="GeneID" id="97332540"/>
<dbReference type="RefSeq" id="WP_088266364.1">
    <property type="nucleotide sequence ID" value="NZ_CBCSFR010000056.1"/>
</dbReference>
<accession>A0ABS0LBS4</accession>
<dbReference type="EMBL" id="JADQUG010000018">
    <property type="protein sequence ID" value="MBG9354116.1"/>
    <property type="molecule type" value="Genomic_DNA"/>
</dbReference>
<protein>
    <submittedName>
        <fullName evidence="2">DUF3558 family protein</fullName>
    </submittedName>
</protein>
<gene>
    <name evidence="2" type="ORF">I4J41_05715</name>
</gene>
<dbReference type="Pfam" id="PF12079">
    <property type="entry name" value="DUF3558"/>
    <property type="match status" value="1"/>
</dbReference>
<keyword evidence="1" id="KW-0732">Signal</keyword>
<organism evidence="2 3">
    <name type="scientific">Corynebacterium belfantii</name>
    <dbReference type="NCBI Taxonomy" id="2014537"/>
    <lineage>
        <taxon>Bacteria</taxon>
        <taxon>Bacillati</taxon>
        <taxon>Actinomycetota</taxon>
        <taxon>Actinomycetes</taxon>
        <taxon>Mycobacteriales</taxon>
        <taxon>Corynebacteriaceae</taxon>
        <taxon>Corynebacterium</taxon>
    </lineage>
</organism>
<keyword evidence="3" id="KW-1185">Reference proteome</keyword>
<reference evidence="2 3" key="1">
    <citation type="journal article" date="2020" name="J. Clin. Microbiol.">
        <title>Assessing the Genetic Diversity of Austrian Corynebacterium diphtheriae Clinical Isolates, 2011-2019.</title>
        <authorList>
            <person name="Schaeffer J."/>
            <person name="Huhulescu S."/>
            <person name="Stoeger A."/>
            <person name="Allerberger F."/>
            <person name="Ruppitsch W."/>
        </authorList>
    </citation>
    <scope>NUCLEOTIDE SEQUENCE [LARGE SCALE GENOMIC DNA]</scope>
    <source>
        <strain evidence="2 3">04-17</strain>
    </source>
</reference>